<sequence length="328" mass="37730">MNQLPGSIGDPTRTVKGISNEGSAGATSQAKKYRINKDILPQKAVQEPESFLIIERYNVDTIVKHKPLNGVTGTKDRQTGKRGKINGFSDNSRKRLKFQLRNTIHLFNGIIALTYPSEHPFDGKVVKRDIDAFSKRLTRMGMIVTWVLEFQLRGAPHIHMLVKGKINKQWLSEAWYEIVGSKDEKHLKAGTTYQHIVDDGDPRAADDKIRCRKEFERGNRNAKRLYVTRTEVVGYMLKYFDKREQKCVPAGFANVGRFWGATRGLLQVVKKVIKGKDFTLKRMTRIIRRWQKAQLRSWGIRWKWRGGRILLWNGEELMCHLSALGLSP</sequence>
<dbReference type="Pfam" id="PF23343">
    <property type="entry name" value="REP_ORF2-G2P"/>
    <property type="match status" value="1"/>
</dbReference>
<feature type="compositionally biased region" description="Polar residues" evidence="1">
    <location>
        <begin position="20"/>
        <end position="29"/>
    </location>
</feature>
<name>A0A2U3QKZ2_9BACT</name>
<dbReference type="AlphaFoldDB" id="A0A2U3QKZ2"/>
<protein>
    <recommendedName>
        <fullName evidence="2">Replication-associated protein ORF2/G2P domain-containing protein</fullName>
    </recommendedName>
</protein>
<accession>A0A2U3QKZ2</accession>
<reference evidence="4" key="1">
    <citation type="submission" date="2018-03" db="EMBL/GenBank/DDBJ databases">
        <authorList>
            <person name="Zecchin S."/>
        </authorList>
    </citation>
    <scope>NUCLEOTIDE SEQUENCE [LARGE SCALE GENOMIC DNA]</scope>
</reference>
<evidence type="ECO:0000313" key="3">
    <source>
        <dbReference type="EMBL" id="SPQ02025.1"/>
    </source>
</evidence>
<dbReference type="EMBL" id="OUUY01000137">
    <property type="protein sequence ID" value="SPQ02025.1"/>
    <property type="molecule type" value="Genomic_DNA"/>
</dbReference>
<evidence type="ECO:0000259" key="2">
    <source>
        <dbReference type="Pfam" id="PF23343"/>
    </source>
</evidence>
<dbReference type="Proteomes" id="UP000245125">
    <property type="component" value="Unassembled WGS sequence"/>
</dbReference>
<gene>
    <name evidence="3" type="ORF">NBG4_860010</name>
</gene>
<evidence type="ECO:0000313" key="4">
    <source>
        <dbReference type="Proteomes" id="UP000245125"/>
    </source>
</evidence>
<dbReference type="InterPro" id="IPR056906">
    <property type="entry name" value="ORF2/G2P_dom"/>
</dbReference>
<feature type="region of interest" description="Disordered" evidence="1">
    <location>
        <begin position="1"/>
        <end position="29"/>
    </location>
</feature>
<feature type="domain" description="Replication-associated protein ORF2/G2P" evidence="2">
    <location>
        <begin position="110"/>
        <end position="243"/>
    </location>
</feature>
<dbReference type="OrthoDB" id="9129069at2"/>
<proteinExistence type="predicted"/>
<organism evidence="3 4">
    <name type="scientific">Candidatus Sulfobium mesophilum</name>
    <dbReference type="NCBI Taxonomy" id="2016548"/>
    <lineage>
        <taxon>Bacteria</taxon>
        <taxon>Pseudomonadati</taxon>
        <taxon>Nitrospirota</taxon>
        <taxon>Nitrospiria</taxon>
        <taxon>Nitrospirales</taxon>
        <taxon>Nitrospiraceae</taxon>
        <taxon>Candidatus Sulfobium</taxon>
    </lineage>
</organism>
<evidence type="ECO:0000256" key="1">
    <source>
        <dbReference type="SAM" id="MobiDB-lite"/>
    </source>
</evidence>
<keyword evidence="4" id="KW-1185">Reference proteome</keyword>